<organism evidence="1 2">
    <name type="scientific">Nemania bipapillata</name>
    <dbReference type="NCBI Taxonomy" id="110536"/>
    <lineage>
        <taxon>Eukaryota</taxon>
        <taxon>Fungi</taxon>
        <taxon>Dikarya</taxon>
        <taxon>Ascomycota</taxon>
        <taxon>Pezizomycotina</taxon>
        <taxon>Sordariomycetes</taxon>
        <taxon>Xylariomycetidae</taxon>
        <taxon>Xylariales</taxon>
        <taxon>Xylariaceae</taxon>
        <taxon>Nemania</taxon>
    </lineage>
</organism>
<keyword evidence="2" id="KW-1185">Reference proteome</keyword>
<comment type="caution">
    <text evidence="1">The sequence shown here is derived from an EMBL/GenBank/DDBJ whole genome shotgun (WGS) entry which is preliminary data.</text>
</comment>
<sequence length="103" mass="10991">MAFTAAQLALNDISPSQETLGLLNALALTLVSGLRSFSPALFASLFAIGAGNQLFYGYFVWVVLVIFALGFTVSTRYLPETGEKQPGDDVTGDDDDSDITVRP</sequence>
<dbReference type="EMBL" id="JAPESX010003301">
    <property type="protein sequence ID" value="KAJ8105252.1"/>
    <property type="molecule type" value="Genomic_DNA"/>
</dbReference>
<dbReference type="Proteomes" id="UP001153334">
    <property type="component" value="Unassembled WGS sequence"/>
</dbReference>
<evidence type="ECO:0000313" key="1">
    <source>
        <dbReference type="EMBL" id="KAJ8105252.1"/>
    </source>
</evidence>
<protein>
    <submittedName>
        <fullName evidence="1">Uncharacterized protein</fullName>
    </submittedName>
</protein>
<proteinExistence type="predicted"/>
<name>A0ACC2HQD2_9PEZI</name>
<gene>
    <name evidence="1" type="ORF">ONZ43_g7499</name>
</gene>
<accession>A0ACC2HQD2</accession>
<evidence type="ECO:0000313" key="2">
    <source>
        <dbReference type="Proteomes" id="UP001153334"/>
    </source>
</evidence>
<reference evidence="1" key="1">
    <citation type="submission" date="2022-11" db="EMBL/GenBank/DDBJ databases">
        <title>Genome Sequence of Nemania bipapillata.</title>
        <authorList>
            <person name="Buettner E."/>
        </authorList>
    </citation>
    <scope>NUCLEOTIDE SEQUENCE</scope>
    <source>
        <strain evidence="1">CP14</strain>
    </source>
</reference>